<evidence type="ECO:0000256" key="2">
    <source>
        <dbReference type="ARBA" id="ARBA00004496"/>
    </source>
</evidence>
<keyword evidence="6" id="KW-0539">Nucleus</keyword>
<dbReference type="SUPFAM" id="SSF53474">
    <property type="entry name" value="alpha/beta-Hydrolases"/>
    <property type="match status" value="1"/>
</dbReference>
<proteinExistence type="predicted"/>
<feature type="domain" description="EDS1 EP" evidence="8">
    <location>
        <begin position="416"/>
        <end position="597"/>
    </location>
</feature>
<name>A0A2P2JMC3_RHIMU</name>
<dbReference type="PANTHER" id="PTHR47090:SF2">
    <property type="entry name" value="PROTEIN EDS1-RELATED"/>
    <property type="match status" value="1"/>
</dbReference>
<evidence type="ECO:0000256" key="3">
    <source>
        <dbReference type="ARBA" id="ARBA00022490"/>
    </source>
</evidence>
<dbReference type="Pfam" id="PF18117">
    <property type="entry name" value="EDS1_EP"/>
    <property type="match status" value="1"/>
</dbReference>
<dbReference type="InterPro" id="IPR041266">
    <property type="entry name" value="EDS1_EP"/>
</dbReference>
<dbReference type="Gene3D" id="3.40.50.1820">
    <property type="entry name" value="alpha/beta hydrolase"/>
    <property type="match status" value="1"/>
</dbReference>
<dbReference type="InterPro" id="IPR002921">
    <property type="entry name" value="Fungal_lipase-type"/>
</dbReference>
<sequence>MANVRLGENVGVGEEVIKKACSMAMKAHKSPDKLYLSDKIRCSSPEGPLEKHVFSFSGSWLVSDWFKKGPFGAVDVDLQVFPSFRYLGLKEIATVNEAFLQRFKQVWDYPQFRNEVERAVKDGKQVVFTGHSLGGPIAILATIRFLELFIRAAQNNNKPLCVTFGSPLVGDHIMNHTLRRENWSRYFIHFVMRYDIIPRISLTPLSCIEKQLQQVLNFFNPKSPIYKQRPMVLEASHFYGTVLRNASSVASHAACNIMGSTNPMLETLSNIIELSPYRPFGTYVFCAGNQKLVIIRNPDTVLQLLFYSSQLSSKAECEEVAQRSLKDHLNYKHELKDSLEMQSVTVLDGHHLEALPLSSNGAIADNATVVITLNDLGLSTRARLCLRAAEELDKQKKRNQDAIDAKKKEIERGLDKLEGYRSKCALRNVGYYDAFKISKDKDDFEANVIRLELAGIWDEVIEMLKRCELPDEFPRQKEWVDLGTRYRRIVEPLDIANYYRHLKNEDTGPYMSRGRPTRYKCTQKWREQMMNNESLESCFWAEVEELCLNTQSVDIKHSIKHLLNQTEKWILDGDLGRDVLLEASTFTKLLKEFNLVHNLAFQ</sequence>
<keyword evidence="5" id="KW-0611">Plant defense</keyword>
<keyword evidence="3" id="KW-0963">Cytoplasm</keyword>
<evidence type="ECO:0000259" key="8">
    <source>
        <dbReference type="Pfam" id="PF18117"/>
    </source>
</evidence>
<evidence type="ECO:0000256" key="4">
    <source>
        <dbReference type="ARBA" id="ARBA00022801"/>
    </source>
</evidence>
<accession>A0A2P2JMC3</accession>
<dbReference type="AlphaFoldDB" id="A0A2P2JMC3"/>
<evidence type="ECO:0000256" key="1">
    <source>
        <dbReference type="ARBA" id="ARBA00004123"/>
    </source>
</evidence>
<feature type="domain" description="Fungal lipase-type" evidence="7">
    <location>
        <begin position="54"/>
        <end position="202"/>
    </location>
</feature>
<keyword evidence="4" id="KW-0378">Hydrolase</keyword>
<dbReference type="PANTHER" id="PTHR47090">
    <property type="entry name" value="PROTEIN EDS1-RELATED"/>
    <property type="match status" value="1"/>
</dbReference>
<dbReference type="GO" id="GO:0016787">
    <property type="term" value="F:hydrolase activity"/>
    <property type="evidence" value="ECO:0007669"/>
    <property type="project" value="UniProtKB-KW"/>
</dbReference>
<dbReference type="GO" id="GO:0006952">
    <property type="term" value="P:defense response"/>
    <property type="evidence" value="ECO:0007669"/>
    <property type="project" value="UniProtKB-KW"/>
</dbReference>
<dbReference type="CDD" id="cd00519">
    <property type="entry name" value="Lipase_3"/>
    <property type="match status" value="1"/>
</dbReference>
<dbReference type="GO" id="GO:0006629">
    <property type="term" value="P:lipid metabolic process"/>
    <property type="evidence" value="ECO:0007669"/>
    <property type="project" value="InterPro"/>
</dbReference>
<evidence type="ECO:0000256" key="6">
    <source>
        <dbReference type="ARBA" id="ARBA00023242"/>
    </source>
</evidence>
<dbReference type="Pfam" id="PF01764">
    <property type="entry name" value="Lipase_3"/>
    <property type="match status" value="1"/>
</dbReference>
<evidence type="ECO:0000259" key="7">
    <source>
        <dbReference type="Pfam" id="PF01764"/>
    </source>
</evidence>
<dbReference type="InterPro" id="IPR044214">
    <property type="entry name" value="EDS1-like"/>
</dbReference>
<comment type="subcellular location">
    <subcellularLocation>
        <location evidence="2">Cytoplasm</location>
    </subcellularLocation>
    <subcellularLocation>
        <location evidence="1">Nucleus</location>
    </subcellularLocation>
</comment>
<evidence type="ECO:0000313" key="9">
    <source>
        <dbReference type="EMBL" id="MBW94614.1"/>
    </source>
</evidence>
<reference evidence="9" key="1">
    <citation type="submission" date="2018-02" db="EMBL/GenBank/DDBJ databases">
        <title>Rhizophora mucronata_Transcriptome.</title>
        <authorList>
            <person name="Meera S.P."/>
            <person name="Sreeshan A."/>
            <person name="Augustine A."/>
        </authorList>
    </citation>
    <scope>NUCLEOTIDE SEQUENCE</scope>
    <source>
        <tissue evidence="9">Leaf</tissue>
    </source>
</reference>
<protein>
    <submittedName>
        <fullName evidence="9">Lipase</fullName>
    </submittedName>
</protein>
<dbReference type="GO" id="GO:0005634">
    <property type="term" value="C:nucleus"/>
    <property type="evidence" value="ECO:0007669"/>
    <property type="project" value="UniProtKB-SubCell"/>
</dbReference>
<dbReference type="GO" id="GO:0005737">
    <property type="term" value="C:cytoplasm"/>
    <property type="evidence" value="ECO:0007669"/>
    <property type="project" value="UniProtKB-SubCell"/>
</dbReference>
<dbReference type="EMBL" id="GGEC01014131">
    <property type="protein sequence ID" value="MBW94614.1"/>
    <property type="molecule type" value="Transcribed_RNA"/>
</dbReference>
<evidence type="ECO:0000256" key="5">
    <source>
        <dbReference type="ARBA" id="ARBA00022821"/>
    </source>
</evidence>
<dbReference type="InterPro" id="IPR029058">
    <property type="entry name" value="AB_hydrolase_fold"/>
</dbReference>
<organism evidence="9">
    <name type="scientific">Rhizophora mucronata</name>
    <name type="common">Asiatic mangrove</name>
    <dbReference type="NCBI Taxonomy" id="61149"/>
    <lineage>
        <taxon>Eukaryota</taxon>
        <taxon>Viridiplantae</taxon>
        <taxon>Streptophyta</taxon>
        <taxon>Embryophyta</taxon>
        <taxon>Tracheophyta</taxon>
        <taxon>Spermatophyta</taxon>
        <taxon>Magnoliopsida</taxon>
        <taxon>eudicotyledons</taxon>
        <taxon>Gunneridae</taxon>
        <taxon>Pentapetalae</taxon>
        <taxon>rosids</taxon>
        <taxon>fabids</taxon>
        <taxon>Malpighiales</taxon>
        <taxon>Rhizophoraceae</taxon>
        <taxon>Rhizophora</taxon>
    </lineage>
</organism>